<sequence>MLLKDSRGARISLGVVLIVGFTVCLASPRDVRPIRLVEETDHVQRPTKVSDKICETRGCVHAAAGILDAMDTNVKPCDDFYRFACGRFIKETVIPDEKSKVDTFSKINDKLQVQLKISLQQDINEKKDPRTFQLLKTYFKTCMNTTKIEQTSDKDFKDILKKLGGWPVLHGSSWDDSDFDWKKTIYKLRKLGYSSDIFVGLDIGVDMKDNSKRIITLDQASLGIPQEYLSKGLNEKVVQAYYKFMVDFAELFGATRSNATKDMAAVLDFEIQLAQISLPSDERRDIEKLYNPMTIEQLEQRYSEVTRWSEYMNQLLAPHTQVQPNERIIVAVPSYLEKLSGILKSASPRVLANYAIWRVAFDSADSMGERVQKIQSEFSASMTGTSVKQPRWKECVNAAADNLYIATGAMYVRNYFDESSKDKVTELIGEIRQSFHHMLEKVDWMDKKTKQAALDKLNAIQPYIAYPSEFLDDKKLDDYHQFLKMYPDSFLKSQLSINLFKMAYELEQFRKPVNKTDWITHGQSAIVNAFYEPSENSIQFPAGILQDEFFGNDRPNYLNFGGIGYVMGHEMTHGFDDQGRQFDKEGNLAEWWEQETKAKYLKKAQCIIDQYSNYTVKEVGLKINGKNTQGENIADNGGIKEAYYAYNAWEERNGVEDRLPGLPYSSQQMFWIAAGNIWCNKMRPAALKARVVTDPHSPAEFRVIGPMSNMPEFAKDFGCAPGTNMNPVDRCTVW</sequence>
<dbReference type="Proteomes" id="UP001239111">
    <property type="component" value="Chromosome 1"/>
</dbReference>
<keyword evidence="2" id="KW-1185">Reference proteome</keyword>
<protein>
    <submittedName>
        <fullName evidence="1">Uncharacterized protein</fullName>
    </submittedName>
</protein>
<proteinExistence type="predicted"/>
<reference evidence="1" key="1">
    <citation type="submission" date="2023-04" db="EMBL/GenBank/DDBJ databases">
        <title>A chromosome-level genome assembly of the parasitoid wasp Eretmocerus hayati.</title>
        <authorList>
            <person name="Zhong Y."/>
            <person name="Liu S."/>
            <person name="Liu Y."/>
        </authorList>
    </citation>
    <scope>NUCLEOTIDE SEQUENCE</scope>
    <source>
        <strain evidence="1">ZJU_SS_LIU_2023</strain>
    </source>
</reference>
<accession>A0ACC2PLJ9</accession>
<evidence type="ECO:0000313" key="1">
    <source>
        <dbReference type="EMBL" id="KAJ8683696.1"/>
    </source>
</evidence>
<name>A0ACC2PLJ9_9HYME</name>
<gene>
    <name evidence="1" type="ORF">QAD02_019488</name>
</gene>
<evidence type="ECO:0000313" key="2">
    <source>
        <dbReference type="Proteomes" id="UP001239111"/>
    </source>
</evidence>
<dbReference type="EMBL" id="CM056741">
    <property type="protein sequence ID" value="KAJ8683696.1"/>
    <property type="molecule type" value="Genomic_DNA"/>
</dbReference>
<organism evidence="1 2">
    <name type="scientific">Eretmocerus hayati</name>
    <dbReference type="NCBI Taxonomy" id="131215"/>
    <lineage>
        <taxon>Eukaryota</taxon>
        <taxon>Metazoa</taxon>
        <taxon>Ecdysozoa</taxon>
        <taxon>Arthropoda</taxon>
        <taxon>Hexapoda</taxon>
        <taxon>Insecta</taxon>
        <taxon>Pterygota</taxon>
        <taxon>Neoptera</taxon>
        <taxon>Endopterygota</taxon>
        <taxon>Hymenoptera</taxon>
        <taxon>Apocrita</taxon>
        <taxon>Proctotrupomorpha</taxon>
        <taxon>Chalcidoidea</taxon>
        <taxon>Aphelinidae</taxon>
        <taxon>Aphelininae</taxon>
        <taxon>Eretmocerus</taxon>
    </lineage>
</organism>
<comment type="caution">
    <text evidence="1">The sequence shown here is derived from an EMBL/GenBank/DDBJ whole genome shotgun (WGS) entry which is preliminary data.</text>
</comment>